<dbReference type="GeneID" id="103049596"/>
<feature type="region of interest" description="Disordered" evidence="10">
    <location>
        <begin position="374"/>
        <end position="405"/>
    </location>
</feature>
<evidence type="ECO:0000256" key="1">
    <source>
        <dbReference type="ARBA" id="ARBA00004479"/>
    </source>
</evidence>
<evidence type="ECO:0000256" key="7">
    <source>
        <dbReference type="ARBA" id="ARBA00023136"/>
    </source>
</evidence>
<keyword evidence="5" id="KW-0677">Repeat</keyword>
<keyword evidence="13" id="KW-1185">Reference proteome</keyword>
<dbReference type="InterPro" id="IPR013162">
    <property type="entry name" value="CD80_C2-set"/>
</dbReference>
<dbReference type="OMA" id="ANVTCTV"/>
<evidence type="ECO:0000256" key="6">
    <source>
        <dbReference type="ARBA" id="ARBA00022989"/>
    </source>
</evidence>
<keyword evidence="6 11" id="KW-1133">Transmembrane helix</keyword>
<feature type="transmembrane region" description="Helical" evidence="11">
    <location>
        <begin position="336"/>
        <end position="363"/>
    </location>
</feature>
<protein>
    <submittedName>
        <fullName evidence="14">Cell adhesion molecule 3</fullName>
    </submittedName>
</protein>
<dbReference type="Proteomes" id="UP000695026">
    <property type="component" value="Unplaced"/>
</dbReference>
<keyword evidence="7 11" id="KW-0472">Membrane</keyword>
<dbReference type="OrthoDB" id="547680at2759"/>
<dbReference type="GO" id="GO:0042734">
    <property type="term" value="C:presynaptic membrane"/>
    <property type="evidence" value="ECO:0007669"/>
    <property type="project" value="TreeGrafter"/>
</dbReference>
<keyword evidence="8" id="KW-1015">Disulfide bond</keyword>
<evidence type="ECO:0000256" key="11">
    <source>
        <dbReference type="SAM" id="Phobius"/>
    </source>
</evidence>
<dbReference type="InterPro" id="IPR036179">
    <property type="entry name" value="Ig-like_dom_sf"/>
</dbReference>
<reference evidence="14" key="1">
    <citation type="submission" date="2025-08" db="UniProtKB">
        <authorList>
            <consortium name="RefSeq"/>
        </authorList>
    </citation>
    <scope>IDENTIFICATION</scope>
    <source>
        <tissue evidence="14">Liver</tissue>
    </source>
</reference>
<feature type="domain" description="Ig-like" evidence="12">
    <location>
        <begin position="31"/>
        <end position="132"/>
    </location>
</feature>
<dbReference type="RefSeq" id="XP_007436910.1">
    <property type="nucleotide sequence ID" value="XM_007436848.2"/>
</dbReference>
<dbReference type="AlphaFoldDB" id="A0A9F2WFR9"/>
<feature type="region of interest" description="Disordered" evidence="10">
    <location>
        <begin position="1"/>
        <end position="43"/>
    </location>
</feature>
<evidence type="ECO:0000256" key="10">
    <source>
        <dbReference type="SAM" id="MobiDB-lite"/>
    </source>
</evidence>
<evidence type="ECO:0000256" key="9">
    <source>
        <dbReference type="ARBA" id="ARBA00023319"/>
    </source>
</evidence>
<dbReference type="PANTHER" id="PTHR45889:SF5">
    <property type="entry name" value="CELL ADHESION MOLECULE 3"/>
    <property type="match status" value="1"/>
</dbReference>
<dbReference type="FunFam" id="2.60.40.10:FF:000013">
    <property type="entry name" value="cell adhesion molecule 1 isoform X1"/>
    <property type="match status" value="1"/>
</dbReference>
<organism evidence="13 14">
    <name type="scientific">Python bivittatus</name>
    <name type="common">Burmese python</name>
    <name type="synonym">Python molurus bivittatus</name>
    <dbReference type="NCBI Taxonomy" id="176946"/>
    <lineage>
        <taxon>Eukaryota</taxon>
        <taxon>Metazoa</taxon>
        <taxon>Chordata</taxon>
        <taxon>Craniata</taxon>
        <taxon>Vertebrata</taxon>
        <taxon>Euteleostomi</taxon>
        <taxon>Lepidosauria</taxon>
        <taxon>Squamata</taxon>
        <taxon>Bifurcata</taxon>
        <taxon>Unidentata</taxon>
        <taxon>Episquamata</taxon>
        <taxon>Toxicofera</taxon>
        <taxon>Serpentes</taxon>
        <taxon>Henophidia</taxon>
        <taxon>Pythonidae</taxon>
        <taxon>Python</taxon>
    </lineage>
</organism>
<dbReference type="Pfam" id="PF13927">
    <property type="entry name" value="Ig_3"/>
    <property type="match status" value="2"/>
</dbReference>
<evidence type="ECO:0000313" key="14">
    <source>
        <dbReference type="RefSeq" id="XP_007436910.1"/>
    </source>
</evidence>
<dbReference type="InterPro" id="IPR007110">
    <property type="entry name" value="Ig-like_dom"/>
</dbReference>
<evidence type="ECO:0000259" key="12">
    <source>
        <dbReference type="PROSITE" id="PS50835"/>
    </source>
</evidence>
<feature type="domain" description="Ig-like" evidence="12">
    <location>
        <begin position="140"/>
        <end position="226"/>
    </location>
</feature>
<dbReference type="PANTHER" id="PTHR45889">
    <property type="entry name" value="IG-LIKE DOMAIN-CONTAINING PROTEIN"/>
    <property type="match status" value="1"/>
</dbReference>
<dbReference type="PROSITE" id="PS50835">
    <property type="entry name" value="IG_LIKE"/>
    <property type="match status" value="3"/>
</dbReference>
<evidence type="ECO:0000256" key="8">
    <source>
        <dbReference type="ARBA" id="ARBA00023157"/>
    </source>
</evidence>
<keyword evidence="3 11" id="KW-0812">Transmembrane</keyword>
<name>A0A9F2WFR9_PYTBI</name>
<dbReference type="SMART" id="SM00294">
    <property type="entry name" value="4.1m"/>
    <property type="match status" value="1"/>
</dbReference>
<dbReference type="InterPro" id="IPR013783">
    <property type="entry name" value="Ig-like_fold"/>
</dbReference>
<evidence type="ECO:0000313" key="13">
    <source>
        <dbReference type="Proteomes" id="UP000695026"/>
    </source>
</evidence>
<comment type="similarity">
    <text evidence="2">Belongs to the nectin family.</text>
</comment>
<gene>
    <name evidence="14" type="primary">CADM3</name>
</gene>
<dbReference type="GO" id="GO:0007156">
    <property type="term" value="P:homophilic cell adhesion via plasma membrane adhesion molecules"/>
    <property type="evidence" value="ECO:0007669"/>
    <property type="project" value="TreeGrafter"/>
</dbReference>
<evidence type="ECO:0000256" key="5">
    <source>
        <dbReference type="ARBA" id="ARBA00022737"/>
    </source>
</evidence>
<dbReference type="InterPro" id="IPR003599">
    <property type="entry name" value="Ig_sub"/>
</dbReference>
<evidence type="ECO:0000256" key="3">
    <source>
        <dbReference type="ARBA" id="ARBA00022692"/>
    </source>
</evidence>
<dbReference type="InterPro" id="IPR003598">
    <property type="entry name" value="Ig_sub2"/>
</dbReference>
<keyword evidence="4" id="KW-0732">Signal</keyword>
<comment type="subcellular location">
    <subcellularLocation>
        <location evidence="1">Membrane</location>
        <topology evidence="1">Single-pass type I membrane protein</topology>
    </subcellularLocation>
</comment>
<sequence>MQDQSRFGKVGPRQWSKIPKYPTELQARNRPELVDNGSQPTTSDEVVVAGSKVILSCKVEDPDDSSLQWSNPAQQTLYFGEKRALRDLRIQLENSTANELSISIDNTTLADEGEYTCTIFTRPVRTAKAMVTVLGIPQKPQISGYSGPLREGDVAVLTCASSGSKPAALLKWKKGDKPLTGQSLEMSKDANGKTFTVTSQVEFTVGKEDDGVDVKCTVDPSSQQISEKSTSQRISVFYKPTAKIEPKPEHPQEGDNLELHCKGQGNPVPQEYKWEKDGVETPLLDAQDNILIFPNLNKSDSGTYICYASNIMGISTARYILSVSDSSPMPHTGSSYHAIVGGVVAVVVFLLLILLIILGHYLIRHKGTYLTHEAKGSDDAPDADTAIINAEGGQSGGDDKKEYFI</sequence>
<dbReference type="SMART" id="SM00409">
    <property type="entry name" value="IG"/>
    <property type="match status" value="3"/>
</dbReference>
<dbReference type="CTD" id="57863"/>
<dbReference type="KEGG" id="pbi:103049596"/>
<evidence type="ECO:0000256" key="4">
    <source>
        <dbReference type="ARBA" id="ARBA00022729"/>
    </source>
</evidence>
<dbReference type="Gene3D" id="2.60.40.10">
    <property type="entry name" value="Immunoglobulins"/>
    <property type="match status" value="3"/>
</dbReference>
<evidence type="ECO:0000256" key="2">
    <source>
        <dbReference type="ARBA" id="ARBA00007810"/>
    </source>
</evidence>
<keyword evidence="9" id="KW-0393">Immunoglobulin domain</keyword>
<dbReference type="Pfam" id="PF08205">
    <property type="entry name" value="C2-set_2"/>
    <property type="match status" value="1"/>
</dbReference>
<feature type="domain" description="Ig-like" evidence="12">
    <location>
        <begin position="240"/>
        <end position="324"/>
    </location>
</feature>
<accession>A0A9F2WFR9</accession>
<dbReference type="SUPFAM" id="SSF48726">
    <property type="entry name" value="Immunoglobulin"/>
    <property type="match status" value="3"/>
</dbReference>
<proteinExistence type="inferred from homology"/>
<dbReference type="InterPro" id="IPR003585">
    <property type="entry name" value="Neurexin-like"/>
</dbReference>
<dbReference type="SMART" id="SM00408">
    <property type="entry name" value="IGc2"/>
    <property type="match status" value="3"/>
</dbReference>